<organism evidence="3 4">
    <name type="scientific">Parvularcula mediterranea</name>
    <dbReference type="NCBI Taxonomy" id="2732508"/>
    <lineage>
        <taxon>Bacteria</taxon>
        <taxon>Pseudomonadati</taxon>
        <taxon>Pseudomonadota</taxon>
        <taxon>Alphaproteobacteria</taxon>
        <taxon>Parvularculales</taxon>
        <taxon>Parvularculaceae</taxon>
        <taxon>Parvularcula</taxon>
    </lineage>
</organism>
<feature type="chain" id="PRO_5031016848" evidence="2">
    <location>
        <begin position="25"/>
        <end position="445"/>
    </location>
</feature>
<sequence>MSVSYIGGAALAAFALGAALPAAAQTSCAPLERTAPQEIGRYPAYTLDMVMGLVKNVSPEVRAMAFEAVARSHEARQAGLWSNPVLSFEVEDFGGGRFEGGSPLAGFDAAETTLSIGQTFRLGNKRRLERLAALARTELAEADRDVVLRLLQQDAAQLFFELAASEQAARLASEAAVLSQQLTGAVAARVEAGKSPRTALDRARAATAEALAQARAAEAETERLRFTLSSLWGGMEPVRIAGDDLMGAIDLPAPATLAERIETHPEHRRAEAGRDATLAERRAARAQAFPDVTTTLGVRRFEADASEALVAGISLPLPLFDRSQGRVRAASARNKGAAYEADIVRARLVAAAARASSTARILDQRRAVLVEDALPAARAAAEAARIGYEAGKFDLTTALDAQSAFLAAQRSAVSSALATRIAETELKALAALPPFSTSYCAEDRR</sequence>
<dbReference type="Proteomes" id="UP000536835">
    <property type="component" value="Unassembled WGS sequence"/>
</dbReference>
<dbReference type="InterPro" id="IPR003423">
    <property type="entry name" value="OMP_efflux"/>
</dbReference>
<accession>A0A7Y3RP12</accession>
<dbReference type="PANTHER" id="PTHR30203">
    <property type="entry name" value="OUTER MEMBRANE CATION EFFLUX PROTEIN"/>
    <property type="match status" value="1"/>
</dbReference>
<gene>
    <name evidence="3" type="ORF">HK107_12110</name>
</gene>
<comment type="similarity">
    <text evidence="1">Belongs to the outer membrane factor (OMF) (TC 1.B.17) family.</text>
</comment>
<keyword evidence="4" id="KW-1185">Reference proteome</keyword>
<name>A0A7Y3RP12_9PROT</name>
<dbReference type="PANTHER" id="PTHR30203:SF24">
    <property type="entry name" value="BLR4935 PROTEIN"/>
    <property type="match status" value="1"/>
</dbReference>
<keyword evidence="2" id="KW-0732">Signal</keyword>
<dbReference type="Gene3D" id="1.20.1600.10">
    <property type="entry name" value="Outer membrane efflux proteins (OEP)"/>
    <property type="match status" value="1"/>
</dbReference>
<comment type="caution">
    <text evidence="3">The sequence shown here is derived from an EMBL/GenBank/DDBJ whole genome shotgun (WGS) entry which is preliminary data.</text>
</comment>
<reference evidence="3 4" key="1">
    <citation type="submission" date="2020-05" db="EMBL/GenBank/DDBJ databases">
        <title>Parvularcula mediterraneae sp. nov., isolated from polypropylene straw from shallow seawater of the seashore of Laganas in Zakynthos island, Greece.</title>
        <authorList>
            <person name="Szabo I."/>
            <person name="Al-Omari J."/>
            <person name="Rado J."/>
            <person name="Szerdahelyi G.S."/>
        </authorList>
    </citation>
    <scope>NUCLEOTIDE SEQUENCE [LARGE SCALE GENOMIC DNA]</scope>
    <source>
        <strain evidence="3 4">ZS-1/3</strain>
    </source>
</reference>
<protein>
    <submittedName>
        <fullName evidence="3">TolC family protein</fullName>
    </submittedName>
</protein>
<evidence type="ECO:0000256" key="2">
    <source>
        <dbReference type="SAM" id="SignalP"/>
    </source>
</evidence>
<dbReference type="SUPFAM" id="SSF56954">
    <property type="entry name" value="Outer membrane efflux proteins (OEP)"/>
    <property type="match status" value="1"/>
</dbReference>
<evidence type="ECO:0000313" key="4">
    <source>
        <dbReference type="Proteomes" id="UP000536835"/>
    </source>
</evidence>
<evidence type="ECO:0000313" key="3">
    <source>
        <dbReference type="EMBL" id="NNU17066.1"/>
    </source>
</evidence>
<dbReference type="Pfam" id="PF02321">
    <property type="entry name" value="OEP"/>
    <property type="match status" value="2"/>
</dbReference>
<proteinExistence type="inferred from homology"/>
<evidence type="ECO:0000256" key="1">
    <source>
        <dbReference type="ARBA" id="ARBA00007613"/>
    </source>
</evidence>
<dbReference type="EMBL" id="JABFCX010000003">
    <property type="protein sequence ID" value="NNU17066.1"/>
    <property type="molecule type" value="Genomic_DNA"/>
</dbReference>
<dbReference type="RefSeq" id="WP_173200128.1">
    <property type="nucleotide sequence ID" value="NZ_JABFCX010000003.1"/>
</dbReference>
<dbReference type="AlphaFoldDB" id="A0A7Y3RP12"/>
<feature type="signal peptide" evidence="2">
    <location>
        <begin position="1"/>
        <end position="24"/>
    </location>
</feature>
<dbReference type="GO" id="GO:0015562">
    <property type="term" value="F:efflux transmembrane transporter activity"/>
    <property type="evidence" value="ECO:0007669"/>
    <property type="project" value="InterPro"/>
</dbReference>
<dbReference type="InterPro" id="IPR010131">
    <property type="entry name" value="MdtP/NodT-like"/>
</dbReference>